<dbReference type="EMBL" id="CP036498">
    <property type="protein sequence ID" value="QUS40578.1"/>
    <property type="molecule type" value="Genomic_DNA"/>
</dbReference>
<reference evidence="1 2" key="1">
    <citation type="submission" date="2019-02" db="EMBL/GenBank/DDBJ databases">
        <title>Emended description of the genus Rhodopseudomonas and description of Rhodopseudomonas albus sp. nov., a non-phototrophic, heavy-metal-tolerant bacterium isolated from garden soil.</title>
        <authorList>
            <person name="Bao Z."/>
            <person name="Cao W.W."/>
            <person name="Sato Y."/>
            <person name="Nishizawa T."/>
            <person name="Zhao J."/>
            <person name="Guo Y."/>
            <person name="Ohta H."/>
        </authorList>
    </citation>
    <scope>NUCLEOTIDE SEQUENCE [LARGE SCALE GENOMIC DNA]</scope>
    <source>
        <strain evidence="1 2">SK50-23</strain>
    </source>
</reference>
<name>A0ABX8ADT5_9BRAD</name>
<evidence type="ECO:0000313" key="2">
    <source>
        <dbReference type="Proteomes" id="UP000682843"/>
    </source>
</evidence>
<sequence length="136" mass="13585">MADLSITAANVIAGSDSKQESGFAGETIIAGKAVYLDPTTKKYLLADSDSATAAVRKVRGVALNGASLNQPLTIHKSGDLTPGATLTAGLAYYLSKTAGGICPVADIASGGYATIIGIAKSTTVLDVNIIESGVAV</sequence>
<accession>A0ABX8ADT5</accession>
<gene>
    <name evidence="1" type="ORF">RPMA_18340</name>
</gene>
<organism evidence="1 2">
    <name type="scientific">Tardiphaga alba</name>
    <dbReference type="NCBI Taxonomy" id="340268"/>
    <lineage>
        <taxon>Bacteria</taxon>
        <taxon>Pseudomonadati</taxon>
        <taxon>Pseudomonadota</taxon>
        <taxon>Alphaproteobacteria</taxon>
        <taxon>Hyphomicrobiales</taxon>
        <taxon>Nitrobacteraceae</taxon>
        <taxon>Tardiphaga</taxon>
    </lineage>
</organism>
<keyword evidence="2" id="KW-1185">Reference proteome</keyword>
<protein>
    <submittedName>
        <fullName evidence="1">Uncharacterized protein</fullName>
    </submittedName>
</protein>
<dbReference type="Proteomes" id="UP000682843">
    <property type="component" value="Chromosome"/>
</dbReference>
<proteinExistence type="predicted"/>
<evidence type="ECO:0000313" key="1">
    <source>
        <dbReference type="EMBL" id="QUS40578.1"/>
    </source>
</evidence>
<dbReference type="RefSeq" id="WP_211909161.1">
    <property type="nucleotide sequence ID" value="NZ_CP036498.1"/>
</dbReference>